<evidence type="ECO:0000313" key="3">
    <source>
        <dbReference type="Proteomes" id="UP000318571"/>
    </source>
</evidence>
<dbReference type="Proteomes" id="UP000318571">
    <property type="component" value="Chromosome 11"/>
</dbReference>
<evidence type="ECO:0000256" key="1">
    <source>
        <dbReference type="SAM" id="SignalP"/>
    </source>
</evidence>
<dbReference type="EMBL" id="VCGU01000003">
    <property type="protein sequence ID" value="TRY78857.1"/>
    <property type="molecule type" value="Genomic_DNA"/>
</dbReference>
<organism evidence="2 3">
    <name type="scientific">Tigriopus californicus</name>
    <name type="common">Marine copepod</name>
    <dbReference type="NCBI Taxonomy" id="6832"/>
    <lineage>
        <taxon>Eukaryota</taxon>
        <taxon>Metazoa</taxon>
        <taxon>Ecdysozoa</taxon>
        <taxon>Arthropoda</taxon>
        <taxon>Crustacea</taxon>
        <taxon>Multicrustacea</taxon>
        <taxon>Hexanauplia</taxon>
        <taxon>Copepoda</taxon>
        <taxon>Harpacticoida</taxon>
        <taxon>Harpacticidae</taxon>
        <taxon>Tigriopus</taxon>
    </lineage>
</organism>
<dbReference type="AlphaFoldDB" id="A0A553PMF0"/>
<proteinExistence type="predicted"/>
<sequence>MKSFVILTALLGLSLAAPDHHTEMDHAPEYNVMIQDKIVELYEFLKAELEGEGDIMEAIDPIESEEDEDDLVNIDGEPVGTASEVRNKRSADPFFLRKLFRGLRRGGFRRRIYNRGFGRRYSRRRSYGRKRYHG</sequence>
<evidence type="ECO:0000313" key="2">
    <source>
        <dbReference type="EMBL" id="TRY78857.1"/>
    </source>
</evidence>
<protein>
    <submittedName>
        <fullName evidence="2">Uncharacterized protein</fullName>
    </submittedName>
</protein>
<gene>
    <name evidence="2" type="ORF">TCAL_15301</name>
</gene>
<comment type="caution">
    <text evidence="2">The sequence shown here is derived from an EMBL/GenBank/DDBJ whole genome shotgun (WGS) entry which is preliminary data.</text>
</comment>
<accession>A0A553PMF0</accession>
<keyword evidence="3" id="KW-1185">Reference proteome</keyword>
<feature type="signal peptide" evidence="1">
    <location>
        <begin position="1"/>
        <end position="16"/>
    </location>
</feature>
<feature type="chain" id="PRO_5021787324" evidence="1">
    <location>
        <begin position="17"/>
        <end position="134"/>
    </location>
</feature>
<keyword evidence="1" id="KW-0732">Signal</keyword>
<name>A0A553PMF0_TIGCA</name>
<reference evidence="2 3" key="1">
    <citation type="journal article" date="2018" name="Nat. Ecol. Evol.">
        <title>Genomic signatures of mitonuclear coevolution across populations of Tigriopus californicus.</title>
        <authorList>
            <person name="Barreto F.S."/>
            <person name="Watson E.T."/>
            <person name="Lima T.G."/>
            <person name="Willett C.S."/>
            <person name="Edmands S."/>
            <person name="Li W."/>
            <person name="Burton R.S."/>
        </authorList>
    </citation>
    <scope>NUCLEOTIDE SEQUENCE [LARGE SCALE GENOMIC DNA]</scope>
    <source>
        <strain evidence="2 3">San Diego</strain>
    </source>
</reference>